<comment type="caution">
    <text evidence="3">The sequence shown here is derived from an EMBL/GenBank/DDBJ whole genome shotgun (WGS) entry which is preliminary data.</text>
</comment>
<feature type="signal peptide" evidence="2">
    <location>
        <begin position="1"/>
        <end position="20"/>
    </location>
</feature>
<dbReference type="EMBL" id="JBEZNA010000084">
    <property type="protein sequence ID" value="MEU9580722.1"/>
    <property type="molecule type" value="Genomic_DNA"/>
</dbReference>
<dbReference type="PROSITE" id="PS51257">
    <property type="entry name" value="PROKAR_LIPOPROTEIN"/>
    <property type="match status" value="1"/>
</dbReference>
<gene>
    <name evidence="3" type="ORF">AB0D95_26235</name>
</gene>
<sequence length="203" mass="20977">MRQRGAAALLLGAVLAPSLAGCGIRATEVPTYFGPAPSRMPCAASASSPGPSDDSEVPVRVYLLCAGQLTLVERTVRLPEGTDGSLRRTLVAQGLLDELTRHPSPGEQQNGYRTKVPSGTGVKGPRSGDPADAFRLSDSPQRLPAGALAQIVCTFAESAATRGSGRVTLGGPQGPLTRYECPQPVRTHPITTPVPSDAPATAE</sequence>
<organism evidence="3 4">
    <name type="scientific">Streptomyces chilikensis</name>
    <dbReference type="NCBI Taxonomy" id="1194079"/>
    <lineage>
        <taxon>Bacteria</taxon>
        <taxon>Bacillati</taxon>
        <taxon>Actinomycetota</taxon>
        <taxon>Actinomycetes</taxon>
        <taxon>Kitasatosporales</taxon>
        <taxon>Streptomycetaceae</taxon>
        <taxon>Streptomyces</taxon>
    </lineage>
</organism>
<evidence type="ECO:0000313" key="3">
    <source>
        <dbReference type="EMBL" id="MEU9580722.1"/>
    </source>
</evidence>
<feature type="region of interest" description="Disordered" evidence="1">
    <location>
        <begin position="163"/>
        <end position="203"/>
    </location>
</feature>
<name>A0ABV3EWX6_9ACTN</name>
<accession>A0ABV3EWX6</accession>
<dbReference type="RefSeq" id="WP_166021433.1">
    <property type="nucleotide sequence ID" value="NZ_JBEZNA010000084.1"/>
</dbReference>
<evidence type="ECO:0000256" key="1">
    <source>
        <dbReference type="SAM" id="MobiDB-lite"/>
    </source>
</evidence>
<dbReference type="Proteomes" id="UP001551584">
    <property type="component" value="Unassembled WGS sequence"/>
</dbReference>
<keyword evidence="2" id="KW-0732">Signal</keyword>
<keyword evidence="4" id="KW-1185">Reference proteome</keyword>
<proteinExistence type="predicted"/>
<evidence type="ECO:0000256" key="2">
    <source>
        <dbReference type="SAM" id="SignalP"/>
    </source>
</evidence>
<reference evidence="3 4" key="1">
    <citation type="submission" date="2024-06" db="EMBL/GenBank/DDBJ databases">
        <title>The Natural Products Discovery Center: Release of the First 8490 Sequenced Strains for Exploring Actinobacteria Biosynthetic Diversity.</title>
        <authorList>
            <person name="Kalkreuter E."/>
            <person name="Kautsar S.A."/>
            <person name="Yang D."/>
            <person name="Bader C.D."/>
            <person name="Teijaro C.N."/>
            <person name="Fluegel L."/>
            <person name="Davis C.M."/>
            <person name="Simpson J.R."/>
            <person name="Lauterbach L."/>
            <person name="Steele A.D."/>
            <person name="Gui C."/>
            <person name="Meng S."/>
            <person name="Li G."/>
            <person name="Viehrig K."/>
            <person name="Ye F."/>
            <person name="Su P."/>
            <person name="Kiefer A.F."/>
            <person name="Nichols A."/>
            <person name="Cepeda A.J."/>
            <person name="Yan W."/>
            <person name="Fan B."/>
            <person name="Jiang Y."/>
            <person name="Adhikari A."/>
            <person name="Zheng C.-J."/>
            <person name="Schuster L."/>
            <person name="Cowan T.M."/>
            <person name="Smanski M.J."/>
            <person name="Chevrette M.G."/>
            <person name="De Carvalho L.P.S."/>
            <person name="Shen B."/>
        </authorList>
    </citation>
    <scope>NUCLEOTIDE SEQUENCE [LARGE SCALE GENOMIC DNA]</scope>
    <source>
        <strain evidence="3 4">NPDC048117</strain>
    </source>
</reference>
<feature type="region of interest" description="Disordered" evidence="1">
    <location>
        <begin position="100"/>
        <end position="138"/>
    </location>
</feature>
<evidence type="ECO:0000313" key="4">
    <source>
        <dbReference type="Proteomes" id="UP001551584"/>
    </source>
</evidence>
<protein>
    <recommendedName>
        <fullName evidence="5">Lipoprotein</fullName>
    </recommendedName>
</protein>
<evidence type="ECO:0008006" key="5">
    <source>
        <dbReference type="Google" id="ProtNLM"/>
    </source>
</evidence>
<feature type="chain" id="PRO_5045964727" description="Lipoprotein" evidence="2">
    <location>
        <begin position="21"/>
        <end position="203"/>
    </location>
</feature>